<evidence type="ECO:0000256" key="9">
    <source>
        <dbReference type="ARBA" id="ARBA00022695"/>
    </source>
</evidence>
<dbReference type="UniPathway" id="UPA00113">
    <property type="reaction ID" value="UER00532"/>
</dbReference>
<dbReference type="AlphaFoldDB" id="A0A1G9X6V0"/>
<dbReference type="InterPro" id="IPR050065">
    <property type="entry name" value="GlmU-like"/>
</dbReference>
<evidence type="ECO:0000256" key="12">
    <source>
        <dbReference type="ARBA" id="ARBA00048247"/>
    </source>
</evidence>
<protein>
    <recommendedName>
        <fullName evidence="7">Bifunctional protein GlmU</fullName>
        <ecNumber evidence="5">2.3.1.157</ecNumber>
        <ecNumber evidence="6">2.7.7.23</ecNumber>
    </recommendedName>
</protein>
<feature type="domain" description="Mannose-1-phosphate guanyltransferase C-terminal" evidence="15">
    <location>
        <begin position="263"/>
        <end position="392"/>
    </location>
</feature>
<accession>A0A1G9X6V0</accession>
<dbReference type="Pfam" id="PF00483">
    <property type="entry name" value="NTP_transferase"/>
    <property type="match status" value="1"/>
</dbReference>
<dbReference type="InterPro" id="IPR005835">
    <property type="entry name" value="NTP_transferase_dom"/>
</dbReference>
<dbReference type="InterPro" id="IPR056729">
    <property type="entry name" value="GMPPB_C"/>
</dbReference>
<dbReference type="InterPro" id="IPR023915">
    <property type="entry name" value="Bifunctiontional_GlmU_arc-type"/>
</dbReference>
<dbReference type="STRING" id="660521.SAMN04487949_2856"/>
<organism evidence="16 17">
    <name type="scientific">Halogranum gelatinilyticum</name>
    <dbReference type="NCBI Taxonomy" id="660521"/>
    <lineage>
        <taxon>Archaea</taxon>
        <taxon>Methanobacteriati</taxon>
        <taxon>Methanobacteriota</taxon>
        <taxon>Stenosarchaea group</taxon>
        <taxon>Halobacteria</taxon>
        <taxon>Halobacteriales</taxon>
        <taxon>Haloferacaceae</taxon>
    </lineage>
</organism>
<keyword evidence="17" id="KW-1185">Reference proteome</keyword>
<sequence>MNLSSAVVLAAGEGRRLRPLTKHRPKPMLPAANRPILEYVLDALIDAGIDDLHLVVGYKADRVQNHFGTTYRNRNITYHHQAKQLGSGHALLQASNALDSDFMVVNGDQLIDHEIIEAVRDAHTVEDLATLAVIESEEASEYGAVRLDGDRITELIERPGDESYRLLNAGIYAFAPSFFAEIESTPRQHGELSLPDTIGRLTGIEGAVRGVKTDGTWQDATYPWDLLSLSREILQAENLVNEPEIESGVYIDPTASVHSDATVQGPAIIGPDSVIGPQAVIGPNTALGQNVTVNAGAVVHDSVIDGDTRIRANATVIDTVTGQSVQIGPGTTVTGGKGDVTIGTTVHTETRLGGVFADRAILGGGVTVEPGVLVGASARIHSGCSVTRNIDENAEVSR</sequence>
<dbReference type="OrthoDB" id="15372at2157"/>
<evidence type="ECO:0000256" key="11">
    <source>
        <dbReference type="ARBA" id="ARBA00023315"/>
    </source>
</evidence>
<name>A0A1G9X6V0_9EURY</name>
<dbReference type="GO" id="GO:0019134">
    <property type="term" value="F:glucosamine-1-phosphate N-acetyltransferase activity"/>
    <property type="evidence" value="ECO:0007669"/>
    <property type="project" value="UniProtKB-EC"/>
</dbReference>
<dbReference type="EC" id="2.3.1.157" evidence="5"/>
<dbReference type="CDD" id="cd04181">
    <property type="entry name" value="NTP_transferase"/>
    <property type="match status" value="1"/>
</dbReference>
<dbReference type="GO" id="GO:0006048">
    <property type="term" value="P:UDP-N-acetylglucosamine biosynthetic process"/>
    <property type="evidence" value="ECO:0007669"/>
    <property type="project" value="UniProtKB-UniPathway"/>
</dbReference>
<dbReference type="Gene3D" id="3.90.550.10">
    <property type="entry name" value="Spore Coat Polysaccharide Biosynthesis Protein SpsA, Chain A"/>
    <property type="match status" value="1"/>
</dbReference>
<dbReference type="Pfam" id="PF25087">
    <property type="entry name" value="GMPPB_C"/>
    <property type="match status" value="1"/>
</dbReference>
<evidence type="ECO:0000256" key="10">
    <source>
        <dbReference type="ARBA" id="ARBA00023268"/>
    </source>
</evidence>
<evidence type="ECO:0000256" key="6">
    <source>
        <dbReference type="ARBA" id="ARBA00012457"/>
    </source>
</evidence>
<dbReference type="EC" id="2.7.7.23" evidence="6"/>
<dbReference type="NCBIfam" id="TIGR03992">
    <property type="entry name" value="Arch_glmU"/>
    <property type="match status" value="1"/>
</dbReference>
<comment type="catalytic activity">
    <reaction evidence="13">
        <text>N-acetyl-alpha-D-glucosamine 1-phosphate + UTP + H(+) = UDP-N-acetyl-alpha-D-glucosamine + diphosphate</text>
        <dbReference type="Rhea" id="RHEA:13509"/>
        <dbReference type="ChEBI" id="CHEBI:15378"/>
        <dbReference type="ChEBI" id="CHEBI:33019"/>
        <dbReference type="ChEBI" id="CHEBI:46398"/>
        <dbReference type="ChEBI" id="CHEBI:57705"/>
        <dbReference type="ChEBI" id="CHEBI:57776"/>
        <dbReference type="EC" id="2.7.7.23"/>
    </reaction>
</comment>
<reference evidence="17" key="1">
    <citation type="submission" date="2016-10" db="EMBL/GenBank/DDBJ databases">
        <authorList>
            <person name="Varghese N."/>
            <person name="Submissions S."/>
        </authorList>
    </citation>
    <scope>NUCLEOTIDE SEQUENCE [LARGE SCALE GENOMIC DNA]</scope>
    <source>
        <strain evidence="17">CGMCC 1.10119</strain>
    </source>
</reference>
<comment type="pathway">
    <text evidence="2">Nucleotide-sugar biosynthesis; UDP-N-acetyl-alpha-D-glucosamine biosynthesis; UDP-N-acetyl-alpha-D-glucosamine from N-acetyl-alpha-D-glucosamine 1-phosphate: step 1/1.</text>
</comment>
<dbReference type="EMBL" id="FNHL01000004">
    <property type="protein sequence ID" value="SDM92226.1"/>
    <property type="molecule type" value="Genomic_DNA"/>
</dbReference>
<evidence type="ECO:0000256" key="8">
    <source>
        <dbReference type="ARBA" id="ARBA00022679"/>
    </source>
</evidence>
<evidence type="ECO:0000256" key="2">
    <source>
        <dbReference type="ARBA" id="ARBA00005208"/>
    </source>
</evidence>
<dbReference type="InterPro" id="IPR011004">
    <property type="entry name" value="Trimer_LpxA-like_sf"/>
</dbReference>
<keyword evidence="9" id="KW-0548">Nucleotidyltransferase</keyword>
<keyword evidence="11" id="KW-0012">Acyltransferase</keyword>
<keyword evidence="8 16" id="KW-0808">Transferase</keyword>
<dbReference type="Proteomes" id="UP000199451">
    <property type="component" value="Unassembled WGS sequence"/>
</dbReference>
<dbReference type="GO" id="GO:0003977">
    <property type="term" value="F:UDP-N-acetylglucosamine diphosphorylase activity"/>
    <property type="evidence" value="ECO:0007669"/>
    <property type="project" value="UniProtKB-EC"/>
</dbReference>
<evidence type="ECO:0000256" key="5">
    <source>
        <dbReference type="ARBA" id="ARBA00012225"/>
    </source>
</evidence>
<comment type="similarity">
    <text evidence="4">In the N-terminal section; belongs to the N-acetylglucosamine-1-phosphate uridyltransferase family.</text>
</comment>
<keyword evidence="10" id="KW-0511">Multifunctional enzyme</keyword>
<dbReference type="Gene3D" id="2.160.10.10">
    <property type="entry name" value="Hexapeptide repeat proteins"/>
    <property type="match status" value="1"/>
</dbReference>
<comment type="similarity">
    <text evidence="3">In the C-terminal section; belongs to the transferase hexapeptide repeat family.</text>
</comment>
<evidence type="ECO:0000256" key="3">
    <source>
        <dbReference type="ARBA" id="ARBA00007707"/>
    </source>
</evidence>
<comment type="pathway">
    <text evidence="1">Nucleotide-sugar biosynthesis; UDP-N-acetyl-alpha-D-glucosamine biosynthesis; N-acetyl-alpha-D-glucosamine 1-phosphate from alpha-D-glucosamine 6-phosphate (route II): step 2/2.</text>
</comment>
<dbReference type="RefSeq" id="WP_089698503.1">
    <property type="nucleotide sequence ID" value="NZ_FNHL01000004.1"/>
</dbReference>
<dbReference type="PANTHER" id="PTHR43584:SF8">
    <property type="entry name" value="N-ACETYLMURAMATE ALPHA-1-PHOSPHATE URIDYLYLTRANSFERASE"/>
    <property type="match status" value="1"/>
</dbReference>
<comment type="catalytic activity">
    <reaction evidence="12">
        <text>alpha-D-glucosamine 1-phosphate + acetyl-CoA = N-acetyl-alpha-D-glucosamine 1-phosphate + CoA + H(+)</text>
        <dbReference type="Rhea" id="RHEA:13725"/>
        <dbReference type="ChEBI" id="CHEBI:15378"/>
        <dbReference type="ChEBI" id="CHEBI:57287"/>
        <dbReference type="ChEBI" id="CHEBI:57288"/>
        <dbReference type="ChEBI" id="CHEBI:57776"/>
        <dbReference type="ChEBI" id="CHEBI:58516"/>
        <dbReference type="EC" id="2.3.1.157"/>
    </reaction>
</comment>
<evidence type="ECO:0000256" key="4">
    <source>
        <dbReference type="ARBA" id="ARBA00007947"/>
    </source>
</evidence>
<evidence type="ECO:0000259" key="14">
    <source>
        <dbReference type="Pfam" id="PF00483"/>
    </source>
</evidence>
<evidence type="ECO:0000259" key="15">
    <source>
        <dbReference type="Pfam" id="PF25087"/>
    </source>
</evidence>
<evidence type="ECO:0000256" key="1">
    <source>
        <dbReference type="ARBA" id="ARBA00005166"/>
    </source>
</evidence>
<dbReference type="PANTHER" id="PTHR43584">
    <property type="entry name" value="NUCLEOTIDYL TRANSFERASE"/>
    <property type="match status" value="1"/>
</dbReference>
<evidence type="ECO:0000256" key="13">
    <source>
        <dbReference type="ARBA" id="ARBA00048493"/>
    </source>
</evidence>
<evidence type="ECO:0000313" key="16">
    <source>
        <dbReference type="EMBL" id="SDM92226.1"/>
    </source>
</evidence>
<dbReference type="InterPro" id="IPR029044">
    <property type="entry name" value="Nucleotide-diphossugar_trans"/>
</dbReference>
<dbReference type="SUPFAM" id="SSF51161">
    <property type="entry name" value="Trimeric LpxA-like enzymes"/>
    <property type="match status" value="1"/>
</dbReference>
<feature type="domain" description="Nucleotidyl transferase" evidence="14">
    <location>
        <begin position="6"/>
        <end position="234"/>
    </location>
</feature>
<evidence type="ECO:0000313" key="17">
    <source>
        <dbReference type="Proteomes" id="UP000199451"/>
    </source>
</evidence>
<dbReference type="SUPFAM" id="SSF53448">
    <property type="entry name" value="Nucleotide-diphospho-sugar transferases"/>
    <property type="match status" value="1"/>
</dbReference>
<evidence type="ECO:0000256" key="7">
    <source>
        <dbReference type="ARBA" id="ARBA00013414"/>
    </source>
</evidence>
<proteinExistence type="inferred from homology"/>
<gene>
    <name evidence="16" type="ORF">SAMN04487949_2856</name>
</gene>